<evidence type="ECO:0000256" key="1">
    <source>
        <dbReference type="ARBA" id="ARBA00001971"/>
    </source>
</evidence>
<dbReference type="PANTHER" id="PTHR24305">
    <property type="entry name" value="CYTOCHROME P450"/>
    <property type="match status" value="1"/>
</dbReference>
<dbReference type="InterPro" id="IPR017972">
    <property type="entry name" value="Cyt_P450_CS"/>
</dbReference>
<comment type="caution">
    <text evidence="14">The sequence shown here is derived from an EMBL/GenBank/DDBJ whole genome shotgun (WGS) entry which is preliminary data.</text>
</comment>
<dbReference type="PANTHER" id="PTHR24305:SF112">
    <property type="entry name" value="L-ORNITHINE-N5-MONOOXYGENASE (EUROFUNG)"/>
    <property type="match status" value="1"/>
</dbReference>
<feature type="transmembrane region" description="Helical" evidence="13">
    <location>
        <begin position="57"/>
        <end position="75"/>
    </location>
</feature>
<dbReference type="PRINTS" id="PR00385">
    <property type="entry name" value="P450"/>
</dbReference>
<dbReference type="Proteomes" id="UP001610335">
    <property type="component" value="Unassembled WGS sequence"/>
</dbReference>
<dbReference type="Pfam" id="PF00067">
    <property type="entry name" value="p450"/>
    <property type="match status" value="1"/>
</dbReference>
<evidence type="ECO:0000256" key="4">
    <source>
        <dbReference type="ARBA" id="ARBA00022617"/>
    </source>
</evidence>
<keyword evidence="8 12" id="KW-0560">Oxidoreductase</keyword>
<feature type="transmembrane region" description="Helical" evidence="13">
    <location>
        <begin position="32"/>
        <end position="51"/>
    </location>
</feature>
<dbReference type="PROSITE" id="PS00086">
    <property type="entry name" value="CYTOCHROME_P450"/>
    <property type="match status" value="1"/>
</dbReference>
<dbReference type="InterPro" id="IPR002401">
    <property type="entry name" value="Cyt_P450_E_grp-I"/>
</dbReference>
<evidence type="ECO:0000256" key="3">
    <source>
        <dbReference type="ARBA" id="ARBA00010617"/>
    </source>
</evidence>
<keyword evidence="15" id="KW-1185">Reference proteome</keyword>
<reference evidence="14 15" key="1">
    <citation type="submission" date="2024-07" db="EMBL/GenBank/DDBJ databases">
        <title>Section-level genome sequencing and comparative genomics of Aspergillus sections Usti and Cavernicolus.</title>
        <authorList>
            <consortium name="Lawrence Berkeley National Laboratory"/>
            <person name="Nybo J.L."/>
            <person name="Vesth T.C."/>
            <person name="Theobald S."/>
            <person name="Frisvad J.C."/>
            <person name="Larsen T.O."/>
            <person name="Kjaerboelling I."/>
            <person name="Rothschild-Mancinelli K."/>
            <person name="Lyhne E.K."/>
            <person name="Kogle M.E."/>
            <person name="Barry K."/>
            <person name="Clum A."/>
            <person name="Na H."/>
            <person name="Ledsgaard L."/>
            <person name="Lin J."/>
            <person name="Lipzen A."/>
            <person name="Kuo A."/>
            <person name="Riley R."/>
            <person name="Mondo S."/>
            <person name="LaButti K."/>
            <person name="Haridas S."/>
            <person name="Pangalinan J."/>
            <person name="Salamov A.A."/>
            <person name="Simmons B.A."/>
            <person name="Magnuson J.K."/>
            <person name="Chen J."/>
            <person name="Drula E."/>
            <person name="Henrissat B."/>
            <person name="Wiebenga A."/>
            <person name="Lubbers R.J."/>
            <person name="Gomes A.C."/>
            <person name="Makela M.R."/>
            <person name="Stajich J."/>
            <person name="Grigoriev I.V."/>
            <person name="Mortensen U.H."/>
            <person name="De vries R.P."/>
            <person name="Baker S.E."/>
            <person name="Andersen M.R."/>
        </authorList>
    </citation>
    <scope>NUCLEOTIDE SEQUENCE [LARGE SCALE GENOMIC DNA]</scope>
    <source>
        <strain evidence="14 15">CBS 600.67</strain>
    </source>
</reference>
<gene>
    <name evidence="14" type="ORF">BDW59DRAFT_176754</name>
</gene>
<dbReference type="InterPro" id="IPR036396">
    <property type="entry name" value="Cyt_P450_sf"/>
</dbReference>
<keyword evidence="7 13" id="KW-1133">Transmembrane helix</keyword>
<feature type="transmembrane region" description="Helical" evidence="13">
    <location>
        <begin position="6"/>
        <end position="25"/>
    </location>
</feature>
<keyword evidence="6 12" id="KW-0479">Metal-binding</keyword>
<evidence type="ECO:0000256" key="6">
    <source>
        <dbReference type="ARBA" id="ARBA00022723"/>
    </source>
</evidence>
<protein>
    <submittedName>
        <fullName evidence="14">Benzoate 4-monooxygenase cytochrome P450</fullName>
    </submittedName>
</protein>
<dbReference type="EMBL" id="JBFXLS010000145">
    <property type="protein sequence ID" value="KAL2813351.1"/>
    <property type="molecule type" value="Genomic_DNA"/>
</dbReference>
<accession>A0ABR4HCY0</accession>
<dbReference type="Gene3D" id="1.10.630.10">
    <property type="entry name" value="Cytochrome P450"/>
    <property type="match status" value="1"/>
</dbReference>
<evidence type="ECO:0000256" key="11">
    <source>
        <dbReference type="ARBA" id="ARBA00023136"/>
    </source>
</evidence>
<comment type="similarity">
    <text evidence="3 12">Belongs to the cytochrome P450 family.</text>
</comment>
<comment type="subcellular location">
    <subcellularLocation>
        <location evidence="2">Membrane</location>
    </subcellularLocation>
</comment>
<evidence type="ECO:0000256" key="5">
    <source>
        <dbReference type="ARBA" id="ARBA00022692"/>
    </source>
</evidence>
<keyword evidence="10 12" id="KW-0503">Monooxygenase</keyword>
<evidence type="ECO:0000313" key="15">
    <source>
        <dbReference type="Proteomes" id="UP001610335"/>
    </source>
</evidence>
<evidence type="ECO:0000256" key="12">
    <source>
        <dbReference type="RuleBase" id="RU000461"/>
    </source>
</evidence>
<sequence length="533" mass="59976">MYTTIPHAYIGAVVGLGAHHGLFIHGEWHIQAPFILVAHLIGFLYLALMIATGWQIISGYLLALFSSIAIYRLFFHRLKHFPGPFLASTTKIWHVWKARNSTNHFFLKRLQREYGDFVRTGPSEITVFHPDVFLAIYGPLSKCGKAEWYDLLHPNTGLVTTREKELHREQRRRWNRGFTSKALAQFKNMILPPISQVDNCIKADIAAGQVSEVSDLVFWLTFDRMGEFVLGKSFDMLNNQRWHDIILLLQKAMSILGPLSPTPWVVQIAFKLLPRVGVLSDWFTMVGWCESQVRSIQMPNEMSPQAPILAHYLKHESPGANSHEALTGDAISAIVAGSEPTASTIVGLLYELAKNPAQADKIRDEILQQGADIHDSNSLARCCRHLEAAIFEALRLYPAIPSAGNRKTSSNEGITIAGTYIPPDTTVVAPRFVIGRREDCFEDADQFIPERWTTRPEMVRNRAAFAPFGSGSKSCIGRALAMNDLMLVTAYIVYQYQMEFPLGETGDSVVDNWSDNFTSTLGRLRLVFKIREN</sequence>
<evidence type="ECO:0000256" key="2">
    <source>
        <dbReference type="ARBA" id="ARBA00004370"/>
    </source>
</evidence>
<keyword evidence="11 13" id="KW-0472">Membrane</keyword>
<evidence type="ECO:0000256" key="7">
    <source>
        <dbReference type="ARBA" id="ARBA00022989"/>
    </source>
</evidence>
<keyword evidence="4 12" id="KW-0349">Heme</keyword>
<evidence type="ECO:0000256" key="9">
    <source>
        <dbReference type="ARBA" id="ARBA00023004"/>
    </source>
</evidence>
<dbReference type="InterPro" id="IPR050121">
    <property type="entry name" value="Cytochrome_P450_monoxygenase"/>
</dbReference>
<name>A0ABR4HCY0_9EURO</name>
<dbReference type="CDD" id="cd11061">
    <property type="entry name" value="CYP67-like"/>
    <property type="match status" value="1"/>
</dbReference>
<evidence type="ECO:0000313" key="14">
    <source>
        <dbReference type="EMBL" id="KAL2813351.1"/>
    </source>
</evidence>
<keyword evidence="9 12" id="KW-0408">Iron</keyword>
<keyword evidence="5 13" id="KW-0812">Transmembrane</keyword>
<evidence type="ECO:0000256" key="10">
    <source>
        <dbReference type="ARBA" id="ARBA00023033"/>
    </source>
</evidence>
<proteinExistence type="inferred from homology"/>
<organism evidence="14 15">
    <name type="scientific">Aspergillus cavernicola</name>
    <dbReference type="NCBI Taxonomy" id="176166"/>
    <lineage>
        <taxon>Eukaryota</taxon>
        <taxon>Fungi</taxon>
        <taxon>Dikarya</taxon>
        <taxon>Ascomycota</taxon>
        <taxon>Pezizomycotina</taxon>
        <taxon>Eurotiomycetes</taxon>
        <taxon>Eurotiomycetidae</taxon>
        <taxon>Eurotiales</taxon>
        <taxon>Aspergillaceae</taxon>
        <taxon>Aspergillus</taxon>
        <taxon>Aspergillus subgen. Nidulantes</taxon>
    </lineage>
</organism>
<comment type="cofactor">
    <cofactor evidence="1">
        <name>heme</name>
        <dbReference type="ChEBI" id="CHEBI:30413"/>
    </cofactor>
</comment>
<dbReference type="PRINTS" id="PR00463">
    <property type="entry name" value="EP450I"/>
</dbReference>
<evidence type="ECO:0000256" key="13">
    <source>
        <dbReference type="SAM" id="Phobius"/>
    </source>
</evidence>
<dbReference type="InterPro" id="IPR001128">
    <property type="entry name" value="Cyt_P450"/>
</dbReference>
<evidence type="ECO:0000256" key="8">
    <source>
        <dbReference type="ARBA" id="ARBA00023002"/>
    </source>
</evidence>
<dbReference type="SUPFAM" id="SSF48264">
    <property type="entry name" value="Cytochrome P450"/>
    <property type="match status" value="1"/>
</dbReference>